<evidence type="ECO:0000313" key="1">
    <source>
        <dbReference type="EMBL" id="AIG25086.1"/>
    </source>
</evidence>
<gene>
    <name evidence="1" type="ORF">BRLA_c007280</name>
</gene>
<dbReference type="HOGENOM" id="CLU_3372486_0_0_9"/>
<dbReference type="Proteomes" id="UP000005850">
    <property type="component" value="Chromosome"/>
</dbReference>
<dbReference type="KEGG" id="blr:BRLA_c007280"/>
<accession>A0A075R0U8</accession>
<organism evidence="1 2">
    <name type="scientific">Brevibacillus laterosporus LMG 15441</name>
    <dbReference type="NCBI Taxonomy" id="1042163"/>
    <lineage>
        <taxon>Bacteria</taxon>
        <taxon>Bacillati</taxon>
        <taxon>Bacillota</taxon>
        <taxon>Bacilli</taxon>
        <taxon>Bacillales</taxon>
        <taxon>Paenibacillaceae</taxon>
        <taxon>Brevibacillus</taxon>
    </lineage>
</organism>
<name>A0A075R0U8_BRELA</name>
<dbReference type="STRING" id="1042163.BRLA_c007280"/>
<evidence type="ECO:0000313" key="2">
    <source>
        <dbReference type="Proteomes" id="UP000005850"/>
    </source>
</evidence>
<keyword evidence="2" id="KW-1185">Reference proteome</keyword>
<reference evidence="1 2" key="1">
    <citation type="journal article" date="2011" name="J. Bacteriol.">
        <title>Genome sequence of Brevibacillus laterosporus LMG 15441, a pathogen of invertebrates.</title>
        <authorList>
            <person name="Djukic M."/>
            <person name="Poehlein A."/>
            <person name="Thurmer A."/>
            <person name="Daniel R."/>
        </authorList>
    </citation>
    <scope>NUCLEOTIDE SEQUENCE [LARGE SCALE GENOMIC DNA]</scope>
    <source>
        <strain evidence="1 2">LMG 15441</strain>
    </source>
</reference>
<protein>
    <submittedName>
        <fullName evidence="1">Uncharacterized protein</fullName>
    </submittedName>
</protein>
<dbReference type="AlphaFoldDB" id="A0A075R0U8"/>
<dbReference type="EMBL" id="CP007806">
    <property type="protein sequence ID" value="AIG25086.1"/>
    <property type="molecule type" value="Genomic_DNA"/>
</dbReference>
<sequence>MMVMGIFTQLAGNNKAMHNFITSSLLASRQVMVV</sequence>
<proteinExistence type="predicted"/>